<evidence type="ECO:0000256" key="4">
    <source>
        <dbReference type="ARBA" id="ARBA00023004"/>
    </source>
</evidence>
<reference evidence="6" key="1">
    <citation type="submission" date="2019-08" db="EMBL/GenBank/DDBJ databases">
        <authorList>
            <person name="Kucharzyk K."/>
            <person name="Murdoch R.W."/>
            <person name="Higgins S."/>
            <person name="Loffler F."/>
        </authorList>
    </citation>
    <scope>NUCLEOTIDE SEQUENCE</scope>
</reference>
<dbReference type="InterPro" id="IPR012292">
    <property type="entry name" value="Globin/Proto"/>
</dbReference>
<evidence type="ECO:0000256" key="5">
    <source>
        <dbReference type="ARBA" id="ARBA00034496"/>
    </source>
</evidence>
<dbReference type="EMBL" id="VSSQ01138518">
    <property type="protein sequence ID" value="MPN61641.1"/>
    <property type="molecule type" value="Genomic_DNA"/>
</dbReference>
<keyword evidence="2" id="KW-0349">Heme</keyword>
<keyword evidence="1" id="KW-0813">Transport</keyword>
<keyword evidence="3" id="KW-0479">Metal-binding</keyword>
<organism evidence="6">
    <name type="scientific">bioreactor metagenome</name>
    <dbReference type="NCBI Taxonomy" id="1076179"/>
    <lineage>
        <taxon>unclassified sequences</taxon>
        <taxon>metagenomes</taxon>
        <taxon>ecological metagenomes</taxon>
    </lineage>
</organism>
<dbReference type="GO" id="GO:0005344">
    <property type="term" value="F:oxygen carrier activity"/>
    <property type="evidence" value="ECO:0007669"/>
    <property type="project" value="InterPro"/>
</dbReference>
<dbReference type="PANTHER" id="PTHR47366">
    <property type="entry name" value="TWO-ON-TWO HEMOGLOBIN-3"/>
    <property type="match status" value="1"/>
</dbReference>
<evidence type="ECO:0000313" key="6">
    <source>
        <dbReference type="EMBL" id="MPN61641.1"/>
    </source>
</evidence>
<evidence type="ECO:0000256" key="1">
    <source>
        <dbReference type="ARBA" id="ARBA00022448"/>
    </source>
</evidence>
<dbReference type="GO" id="GO:0020037">
    <property type="term" value="F:heme binding"/>
    <property type="evidence" value="ECO:0007669"/>
    <property type="project" value="InterPro"/>
</dbReference>
<dbReference type="InterPro" id="IPR044203">
    <property type="entry name" value="GlbO/GLB3-like"/>
</dbReference>
<keyword evidence="4" id="KW-0408">Iron</keyword>
<comment type="similarity">
    <text evidence="5">Belongs to the truncated hemoglobin family. Group II subfamily.</text>
</comment>
<dbReference type="GO" id="GO:0019825">
    <property type="term" value="F:oxygen binding"/>
    <property type="evidence" value="ECO:0007669"/>
    <property type="project" value="InterPro"/>
</dbReference>
<dbReference type="Gene3D" id="1.10.490.10">
    <property type="entry name" value="Globins"/>
    <property type="match status" value="1"/>
</dbReference>
<dbReference type="Pfam" id="PF01152">
    <property type="entry name" value="Bac_globin"/>
    <property type="match status" value="1"/>
</dbReference>
<accession>A0A645JDA5</accession>
<evidence type="ECO:0000256" key="3">
    <source>
        <dbReference type="ARBA" id="ARBA00022723"/>
    </source>
</evidence>
<dbReference type="SUPFAM" id="SSF46458">
    <property type="entry name" value="Globin-like"/>
    <property type="match status" value="1"/>
</dbReference>
<dbReference type="InterPro" id="IPR001486">
    <property type="entry name" value="Hemoglobin_trunc"/>
</dbReference>
<name>A0A645JDA5_9ZZZZ</name>
<sequence length="109" mass="13137">MVNRHYDLMRESDIKHLFPEDDEEFEKAKIRSADFMIQICGGPDYFNQNRGRPMLINRHNPFEITPEGRVTWLECYRIALLETKLPEHLILSFWNYIQVFSAWMMNKKA</sequence>
<proteinExistence type="inferred from homology"/>
<evidence type="ECO:0008006" key="7">
    <source>
        <dbReference type="Google" id="ProtNLM"/>
    </source>
</evidence>
<dbReference type="GO" id="GO:0046872">
    <property type="term" value="F:metal ion binding"/>
    <property type="evidence" value="ECO:0007669"/>
    <property type="project" value="UniProtKB-KW"/>
</dbReference>
<dbReference type="InterPro" id="IPR009050">
    <property type="entry name" value="Globin-like_sf"/>
</dbReference>
<comment type="caution">
    <text evidence="6">The sequence shown here is derived from an EMBL/GenBank/DDBJ whole genome shotgun (WGS) entry which is preliminary data.</text>
</comment>
<dbReference type="AlphaFoldDB" id="A0A645JDA5"/>
<protein>
    <recommendedName>
        <fullName evidence="7">Group 2 truncated hemoglobin YjbI</fullName>
    </recommendedName>
</protein>
<gene>
    <name evidence="6" type="ORF">SDC9_209379</name>
</gene>
<evidence type="ECO:0000256" key="2">
    <source>
        <dbReference type="ARBA" id="ARBA00022617"/>
    </source>
</evidence>
<dbReference type="PANTHER" id="PTHR47366:SF1">
    <property type="entry name" value="TWO-ON-TWO HEMOGLOBIN-3"/>
    <property type="match status" value="1"/>
</dbReference>